<keyword evidence="6 10" id="KW-0407">Ion channel</keyword>
<dbReference type="InterPro" id="IPR003691">
    <property type="entry name" value="FluC"/>
</dbReference>
<dbReference type="HOGENOM" id="CLU_114342_2_1_11"/>
<dbReference type="GO" id="GO:0005886">
    <property type="term" value="C:plasma membrane"/>
    <property type="evidence" value="ECO:0007669"/>
    <property type="project" value="UniProtKB-SubCell"/>
</dbReference>
<dbReference type="KEGG" id="dni:HX89_02835"/>
<dbReference type="NCBIfam" id="TIGR00494">
    <property type="entry name" value="crcB"/>
    <property type="match status" value="1"/>
</dbReference>
<dbReference type="Pfam" id="PF02537">
    <property type="entry name" value="CRCB"/>
    <property type="match status" value="1"/>
</dbReference>
<comment type="catalytic activity">
    <reaction evidence="8">
        <text>fluoride(in) = fluoride(out)</text>
        <dbReference type="Rhea" id="RHEA:76159"/>
        <dbReference type="ChEBI" id="CHEBI:17051"/>
    </reaction>
    <physiologicalReaction direction="left-to-right" evidence="8">
        <dbReference type="Rhea" id="RHEA:76160"/>
    </physiologicalReaction>
</comment>
<keyword evidence="5 10" id="KW-0472">Membrane</keyword>
<dbReference type="STRING" id="1274.HX89_02835"/>
<keyword evidence="10" id="KW-0915">Sodium</keyword>
<evidence type="ECO:0000313" key="12">
    <source>
        <dbReference type="Proteomes" id="UP000027986"/>
    </source>
</evidence>
<dbReference type="Proteomes" id="UP000027986">
    <property type="component" value="Chromosome"/>
</dbReference>
<sequence>MTWPLIALGGAVGAVLRFVLDGEMKARGPRTWPHSTFAVNLLGSFVLGVLTAHPRPGWLSALVVTGVCGGFTTFSTASVETLTLLRARRAATALGYAVGSVVACVAVILLAHRIA</sequence>
<reference evidence="11 12" key="1">
    <citation type="submission" date="2014-07" db="EMBL/GenBank/DDBJ databases">
        <title>Genome Sequencing of Dermacoccus nishinomiyaensis.</title>
        <authorList>
            <person name="Hong K.W."/>
            <person name="Chan K.G."/>
        </authorList>
    </citation>
    <scope>NUCLEOTIDE SEQUENCE [LARGE SCALE GENOMIC DNA]</scope>
    <source>
        <strain evidence="11 12">M25</strain>
    </source>
</reference>
<protein>
    <recommendedName>
        <fullName evidence="10">Fluoride-specific ion channel FluC</fullName>
    </recommendedName>
</protein>
<keyword evidence="10" id="KW-0479">Metal-binding</keyword>
<evidence type="ECO:0000256" key="2">
    <source>
        <dbReference type="ARBA" id="ARBA00022475"/>
    </source>
</evidence>
<evidence type="ECO:0000256" key="6">
    <source>
        <dbReference type="ARBA" id="ARBA00023303"/>
    </source>
</evidence>
<keyword evidence="3 10" id="KW-0812">Transmembrane</keyword>
<proteinExistence type="inferred from homology"/>
<evidence type="ECO:0000256" key="1">
    <source>
        <dbReference type="ARBA" id="ARBA00004651"/>
    </source>
</evidence>
<dbReference type="GO" id="GO:0140114">
    <property type="term" value="P:cellular detoxification of fluoride"/>
    <property type="evidence" value="ECO:0007669"/>
    <property type="project" value="UniProtKB-UniRule"/>
</dbReference>
<evidence type="ECO:0000256" key="8">
    <source>
        <dbReference type="ARBA" id="ARBA00035585"/>
    </source>
</evidence>
<evidence type="ECO:0000313" key="11">
    <source>
        <dbReference type="EMBL" id="AIF40069.1"/>
    </source>
</evidence>
<dbReference type="PANTHER" id="PTHR28259">
    <property type="entry name" value="FLUORIDE EXPORT PROTEIN 1-RELATED"/>
    <property type="match status" value="1"/>
</dbReference>
<feature type="binding site" evidence="10">
    <location>
        <position position="72"/>
    </location>
    <ligand>
        <name>Na(+)</name>
        <dbReference type="ChEBI" id="CHEBI:29101"/>
        <note>structural</note>
    </ligand>
</feature>
<dbReference type="GO" id="GO:0062054">
    <property type="term" value="F:fluoride channel activity"/>
    <property type="evidence" value="ECO:0007669"/>
    <property type="project" value="UniProtKB-UniRule"/>
</dbReference>
<keyword evidence="10" id="KW-0813">Transport</keyword>
<gene>
    <name evidence="10" type="primary">fluC</name>
    <name evidence="10" type="synonym">crcB</name>
    <name evidence="11" type="ORF">HX89_02835</name>
</gene>
<feature type="binding site" evidence="10">
    <location>
        <position position="69"/>
    </location>
    <ligand>
        <name>Na(+)</name>
        <dbReference type="ChEBI" id="CHEBI:29101"/>
        <note>structural</note>
    </ligand>
</feature>
<comment type="function">
    <text evidence="9 10">Fluoride-specific ion channel. Important for reducing fluoride concentration in the cell, thus reducing its toxicity.</text>
</comment>
<feature type="transmembrane region" description="Helical" evidence="10">
    <location>
        <begin position="57"/>
        <end position="78"/>
    </location>
</feature>
<evidence type="ECO:0000256" key="3">
    <source>
        <dbReference type="ARBA" id="ARBA00022692"/>
    </source>
</evidence>
<dbReference type="EMBL" id="CP008889">
    <property type="protein sequence ID" value="AIF40069.1"/>
    <property type="molecule type" value="Genomic_DNA"/>
</dbReference>
<evidence type="ECO:0000256" key="4">
    <source>
        <dbReference type="ARBA" id="ARBA00022989"/>
    </source>
</evidence>
<keyword evidence="10" id="KW-0406">Ion transport</keyword>
<dbReference type="eggNOG" id="COG0239">
    <property type="taxonomic scope" value="Bacteria"/>
</dbReference>
<keyword evidence="2 10" id="KW-1003">Cell membrane</keyword>
<feature type="transmembrane region" description="Helical" evidence="10">
    <location>
        <begin position="90"/>
        <end position="111"/>
    </location>
</feature>
<keyword evidence="12" id="KW-1185">Reference proteome</keyword>
<evidence type="ECO:0000256" key="5">
    <source>
        <dbReference type="ARBA" id="ARBA00023136"/>
    </source>
</evidence>
<dbReference type="GO" id="GO:0046872">
    <property type="term" value="F:metal ion binding"/>
    <property type="evidence" value="ECO:0007669"/>
    <property type="project" value="UniProtKB-KW"/>
</dbReference>
<name>A0A075JDR3_9MICO</name>
<comment type="subcellular location">
    <subcellularLocation>
        <location evidence="1 10">Cell membrane</location>
        <topology evidence="1 10">Multi-pass membrane protein</topology>
    </subcellularLocation>
</comment>
<comment type="similarity">
    <text evidence="7 10">Belongs to the fluoride channel Fluc/FEX (TC 1.A.43) family.</text>
</comment>
<feature type="transmembrane region" description="Helical" evidence="10">
    <location>
        <begin position="31"/>
        <end position="50"/>
    </location>
</feature>
<dbReference type="OrthoDB" id="5148600at2"/>
<keyword evidence="4 10" id="KW-1133">Transmembrane helix</keyword>
<evidence type="ECO:0000256" key="7">
    <source>
        <dbReference type="ARBA" id="ARBA00035120"/>
    </source>
</evidence>
<dbReference type="HAMAP" id="MF_00454">
    <property type="entry name" value="FluC"/>
    <property type="match status" value="1"/>
</dbReference>
<dbReference type="PANTHER" id="PTHR28259:SF1">
    <property type="entry name" value="FLUORIDE EXPORT PROTEIN 1-RELATED"/>
    <property type="match status" value="1"/>
</dbReference>
<organism evidence="11 12">
    <name type="scientific">Dermacoccus nishinomiyaensis</name>
    <dbReference type="NCBI Taxonomy" id="1274"/>
    <lineage>
        <taxon>Bacteria</taxon>
        <taxon>Bacillati</taxon>
        <taxon>Actinomycetota</taxon>
        <taxon>Actinomycetes</taxon>
        <taxon>Micrococcales</taxon>
        <taxon>Dermacoccaceae</taxon>
        <taxon>Dermacoccus</taxon>
    </lineage>
</organism>
<accession>A0A075JDR3</accession>
<evidence type="ECO:0000256" key="10">
    <source>
        <dbReference type="HAMAP-Rule" id="MF_00454"/>
    </source>
</evidence>
<dbReference type="AlphaFoldDB" id="A0A075JDR3"/>
<evidence type="ECO:0000256" key="9">
    <source>
        <dbReference type="ARBA" id="ARBA00049940"/>
    </source>
</evidence>
<comment type="activity regulation">
    <text evidence="10">Na(+) is not transported, but it plays an essential structural role and its presence is essential for fluoride channel function.</text>
</comment>